<dbReference type="RefSeq" id="WP_163569985.1">
    <property type="nucleotide sequence ID" value="NZ_BAAANY010000017.1"/>
</dbReference>
<organism evidence="3 4">
    <name type="scientific">Fodinicola feengrottensis</name>
    <dbReference type="NCBI Taxonomy" id="435914"/>
    <lineage>
        <taxon>Bacteria</taxon>
        <taxon>Bacillati</taxon>
        <taxon>Actinomycetota</taxon>
        <taxon>Actinomycetes</taxon>
        <taxon>Mycobacteriales</taxon>
        <taxon>Fodinicola</taxon>
    </lineage>
</organism>
<dbReference type="SUPFAM" id="SSF53335">
    <property type="entry name" value="S-adenosyl-L-methionine-dependent methyltransferases"/>
    <property type="match status" value="1"/>
</dbReference>
<evidence type="ECO:0000256" key="1">
    <source>
        <dbReference type="ARBA" id="ARBA00022679"/>
    </source>
</evidence>
<dbReference type="InterPro" id="IPR029063">
    <property type="entry name" value="SAM-dependent_MTases_sf"/>
</dbReference>
<dbReference type="InterPro" id="IPR013216">
    <property type="entry name" value="Methyltransf_11"/>
</dbReference>
<dbReference type="EMBL" id="BAAANY010000017">
    <property type="protein sequence ID" value="GAA1689791.1"/>
    <property type="molecule type" value="Genomic_DNA"/>
</dbReference>
<evidence type="ECO:0000313" key="3">
    <source>
        <dbReference type="EMBL" id="GAA1689791.1"/>
    </source>
</evidence>
<dbReference type="PANTHER" id="PTHR43861">
    <property type="entry name" value="TRANS-ACONITATE 2-METHYLTRANSFERASE-RELATED"/>
    <property type="match status" value="1"/>
</dbReference>
<feature type="domain" description="Methyltransferase type 11" evidence="2">
    <location>
        <begin position="20"/>
        <end position="106"/>
    </location>
</feature>
<protein>
    <recommendedName>
        <fullName evidence="2">Methyltransferase type 11 domain-containing protein</fullName>
    </recommendedName>
</protein>
<sequence length="235" mass="25675">MIQTQIAYVTEHLPEPVRLLDAGCGSGDLAAALTARGYDVTAIDIDPNAVASARSKGVAAFVADIADYDNQPFDAVLFSFSLHHVDRLDAAIERTRDLLKAGGTLLADEFAWERADAKTAGWFYDIRVLLGKAGALEGHQDEDPVVEPLRKWQHRHGVEDPMHPGEQLVKAIRRHFDLVESSPAPYLHRYINPTDQSVFAALKEIEHHQVSTGAIAEVGLRLRALPASPLTGQSS</sequence>
<comment type="caution">
    <text evidence="3">The sequence shown here is derived from an EMBL/GenBank/DDBJ whole genome shotgun (WGS) entry which is preliminary data.</text>
</comment>
<dbReference type="CDD" id="cd02440">
    <property type="entry name" value="AdoMet_MTases"/>
    <property type="match status" value="1"/>
</dbReference>
<dbReference type="Pfam" id="PF08241">
    <property type="entry name" value="Methyltransf_11"/>
    <property type="match status" value="1"/>
</dbReference>
<proteinExistence type="predicted"/>
<dbReference type="Gene3D" id="3.40.50.150">
    <property type="entry name" value="Vaccinia Virus protein VP39"/>
    <property type="match status" value="1"/>
</dbReference>
<gene>
    <name evidence="3" type="ORF">GCM10009765_43900</name>
</gene>
<evidence type="ECO:0000259" key="2">
    <source>
        <dbReference type="Pfam" id="PF08241"/>
    </source>
</evidence>
<dbReference type="Proteomes" id="UP001500618">
    <property type="component" value="Unassembled WGS sequence"/>
</dbReference>
<accession>A0ABN2HL49</accession>
<reference evidence="3 4" key="1">
    <citation type="journal article" date="2019" name="Int. J. Syst. Evol. Microbiol.">
        <title>The Global Catalogue of Microorganisms (GCM) 10K type strain sequencing project: providing services to taxonomists for standard genome sequencing and annotation.</title>
        <authorList>
            <consortium name="The Broad Institute Genomics Platform"/>
            <consortium name="The Broad Institute Genome Sequencing Center for Infectious Disease"/>
            <person name="Wu L."/>
            <person name="Ma J."/>
        </authorList>
    </citation>
    <scope>NUCLEOTIDE SEQUENCE [LARGE SCALE GENOMIC DNA]</scope>
    <source>
        <strain evidence="3 4">JCM 14718</strain>
    </source>
</reference>
<dbReference type="PANTHER" id="PTHR43861:SF3">
    <property type="entry name" value="PUTATIVE (AFU_ORTHOLOGUE AFUA_2G14390)-RELATED"/>
    <property type="match status" value="1"/>
</dbReference>
<keyword evidence="1" id="KW-0808">Transferase</keyword>
<evidence type="ECO:0000313" key="4">
    <source>
        <dbReference type="Proteomes" id="UP001500618"/>
    </source>
</evidence>
<name>A0ABN2HL49_9ACTN</name>
<keyword evidence="4" id="KW-1185">Reference proteome</keyword>